<dbReference type="HOGENOM" id="CLU_1500244_0_0_2"/>
<gene>
    <name evidence="1" type="ORF">GAH_00772</name>
</gene>
<evidence type="ECO:0008006" key="3">
    <source>
        <dbReference type="Google" id="ProtNLM"/>
    </source>
</evidence>
<dbReference type="AlphaFoldDB" id="A0A0F7IGU5"/>
<proteinExistence type="predicted"/>
<dbReference type="STRING" id="113653.GAH_00772"/>
<dbReference type="InterPro" id="IPR036388">
    <property type="entry name" value="WH-like_DNA-bd_sf"/>
</dbReference>
<dbReference type="InParanoid" id="A0A0F7IGU5"/>
<evidence type="ECO:0000313" key="2">
    <source>
        <dbReference type="Proteomes" id="UP000034723"/>
    </source>
</evidence>
<name>A0A0F7IGU5_9EURY</name>
<protein>
    <recommendedName>
        <fullName evidence="3">ArnR1-like winged helix-turn-helix domain-containing protein</fullName>
    </recommendedName>
</protein>
<sequence length="179" mass="20827">MRTKKNNYEDFIKEDAEEMSYYDKLTLITIKSEGGKSRATRIQKLGLIINAIKEGKTPSSHGPYFYGGFSDDIEESLNYLLESGMIKIENGEYALTEYGRKILEYLEKKLDDDYKKLKEIVEDITPPLKKLNDRDLVTLTYLLFPELAKNSLIKEEIEKILESGKFKSFKIYIEDVKKK</sequence>
<dbReference type="EMBL" id="CP011267">
    <property type="protein sequence ID" value="AKG91893.1"/>
    <property type="molecule type" value="Genomic_DNA"/>
</dbReference>
<keyword evidence="2" id="KW-1185">Reference proteome</keyword>
<dbReference type="Gene3D" id="1.10.10.10">
    <property type="entry name" value="Winged helix-like DNA-binding domain superfamily/Winged helix DNA-binding domain"/>
    <property type="match status" value="1"/>
</dbReference>
<evidence type="ECO:0000313" key="1">
    <source>
        <dbReference type="EMBL" id="AKG91893.1"/>
    </source>
</evidence>
<dbReference type="Proteomes" id="UP000034723">
    <property type="component" value="Chromosome"/>
</dbReference>
<dbReference type="GeneID" id="24803354"/>
<dbReference type="RefSeq" id="WP_048094798.1">
    <property type="nucleotide sequence ID" value="NZ_CP011267.1"/>
</dbReference>
<dbReference type="KEGG" id="gah:GAH_00772"/>
<reference evidence="1 2" key="1">
    <citation type="submission" date="2015-04" db="EMBL/GenBank/DDBJ databases">
        <title>The complete genome sequence of the hyperthermophilic, obligate iron-reducing archaeon Geoglobus ahangari strain 234T.</title>
        <authorList>
            <person name="Manzella M.P."/>
            <person name="Holmes D.E."/>
            <person name="Rocheleau J.M."/>
            <person name="Chung A."/>
            <person name="Reguera G."/>
            <person name="Kashefi K."/>
        </authorList>
    </citation>
    <scope>NUCLEOTIDE SEQUENCE [LARGE SCALE GENOMIC DNA]</scope>
    <source>
        <strain evidence="1 2">234</strain>
    </source>
</reference>
<accession>A0A0F7IGU5</accession>
<organism evidence="1 2">
    <name type="scientific">Geoglobus ahangari</name>
    <dbReference type="NCBI Taxonomy" id="113653"/>
    <lineage>
        <taxon>Archaea</taxon>
        <taxon>Methanobacteriati</taxon>
        <taxon>Methanobacteriota</taxon>
        <taxon>Archaeoglobi</taxon>
        <taxon>Archaeoglobales</taxon>
        <taxon>Archaeoglobaceae</taxon>
        <taxon>Geoglobus</taxon>
    </lineage>
</organism>